<protein>
    <submittedName>
        <fullName evidence="2">FBD-associated F-box protein</fullName>
    </submittedName>
</protein>
<evidence type="ECO:0000259" key="1">
    <source>
        <dbReference type="PROSITE" id="PS50181"/>
    </source>
</evidence>
<keyword evidence="3" id="KW-1185">Reference proteome</keyword>
<evidence type="ECO:0000313" key="3">
    <source>
        <dbReference type="Proteomes" id="UP001558713"/>
    </source>
</evidence>
<organism evidence="2 3">
    <name type="scientific">Cardamine amara subsp. amara</name>
    <dbReference type="NCBI Taxonomy" id="228776"/>
    <lineage>
        <taxon>Eukaryota</taxon>
        <taxon>Viridiplantae</taxon>
        <taxon>Streptophyta</taxon>
        <taxon>Embryophyta</taxon>
        <taxon>Tracheophyta</taxon>
        <taxon>Spermatophyta</taxon>
        <taxon>Magnoliopsida</taxon>
        <taxon>eudicotyledons</taxon>
        <taxon>Gunneridae</taxon>
        <taxon>Pentapetalae</taxon>
        <taxon>rosids</taxon>
        <taxon>malvids</taxon>
        <taxon>Brassicales</taxon>
        <taxon>Brassicaceae</taxon>
        <taxon>Cardamineae</taxon>
        <taxon>Cardamine</taxon>
    </lineage>
</organism>
<dbReference type="CDD" id="cd22160">
    <property type="entry name" value="F-box_AtFBL13-like"/>
    <property type="match status" value="1"/>
</dbReference>
<reference evidence="2 3" key="1">
    <citation type="submission" date="2024-04" db="EMBL/GenBank/DDBJ databases">
        <title>Genome assembly C_amara_ONT_v2.</title>
        <authorList>
            <person name="Yant L."/>
            <person name="Moore C."/>
            <person name="Slenker M."/>
        </authorList>
    </citation>
    <scope>NUCLEOTIDE SEQUENCE [LARGE SCALE GENOMIC DNA]</scope>
    <source>
        <tissue evidence="2">Leaf</tissue>
    </source>
</reference>
<sequence length="335" mass="39027">MAGRGKWKQCCSKGLSQRLEKEDRISQLPDPLICQILSHLPPNENVKTSVLSSRWTSLWLWVPRLELAWWHFDNFNAFKSFGDKFFDSNRSSCIEKLKLAVKENRDYVDDDASYLKSWIDAAVKRKIQHLDVWCSMDEMMPLRLYNCETLVSLKLCDVTLDDVDSFSLPFLKSMQLKFIWYRKEATFERLVSSCPVLEKLKIVDRCRFGNGKVFQVLSRSLKKLIILIGKKDPKLRSFLQDSGTRFVIDAPRLRFLRVDDKLSESFIINDMDFNAKVDISLPFGLDVFDEASISSRRSSIRSFLPGISKVEEMTICRHTFKVHMTNSTFESLLYK</sequence>
<dbReference type="Proteomes" id="UP001558713">
    <property type="component" value="Unassembled WGS sequence"/>
</dbReference>
<dbReference type="InterPro" id="IPR055411">
    <property type="entry name" value="LRR_FXL15/At3g58940/PEG3-like"/>
</dbReference>
<dbReference type="InterPro" id="IPR053781">
    <property type="entry name" value="F-box_AtFBL13-like"/>
</dbReference>
<dbReference type="AlphaFoldDB" id="A0ABD1AIL9"/>
<accession>A0ABD1AIL9</accession>
<dbReference type="PANTHER" id="PTHR31900">
    <property type="entry name" value="F-BOX/RNI SUPERFAMILY PROTEIN-RELATED"/>
    <property type="match status" value="1"/>
</dbReference>
<dbReference type="InterPro" id="IPR050232">
    <property type="entry name" value="FBL13/AtMIF1-like"/>
</dbReference>
<feature type="domain" description="F-box" evidence="1">
    <location>
        <begin position="22"/>
        <end position="58"/>
    </location>
</feature>
<dbReference type="SUPFAM" id="SSF52047">
    <property type="entry name" value="RNI-like"/>
    <property type="match status" value="1"/>
</dbReference>
<dbReference type="SUPFAM" id="SSF81383">
    <property type="entry name" value="F-box domain"/>
    <property type="match status" value="1"/>
</dbReference>
<dbReference type="PANTHER" id="PTHR31900:SF25">
    <property type="entry name" value="FBD DOMAIN-CONTAINING PROTEIN"/>
    <property type="match status" value="1"/>
</dbReference>
<dbReference type="InterPro" id="IPR036047">
    <property type="entry name" value="F-box-like_dom_sf"/>
</dbReference>
<dbReference type="Pfam" id="PF00646">
    <property type="entry name" value="F-box"/>
    <property type="match status" value="1"/>
</dbReference>
<proteinExistence type="predicted"/>
<dbReference type="Pfam" id="PF24758">
    <property type="entry name" value="LRR_At5g56370"/>
    <property type="match status" value="1"/>
</dbReference>
<name>A0ABD1AIL9_CARAN</name>
<dbReference type="Gene3D" id="3.80.10.10">
    <property type="entry name" value="Ribonuclease Inhibitor"/>
    <property type="match status" value="1"/>
</dbReference>
<evidence type="ECO:0000313" key="2">
    <source>
        <dbReference type="EMBL" id="KAL1206628.1"/>
    </source>
</evidence>
<dbReference type="InterPro" id="IPR001810">
    <property type="entry name" value="F-box_dom"/>
</dbReference>
<dbReference type="Gene3D" id="1.20.1280.50">
    <property type="match status" value="1"/>
</dbReference>
<dbReference type="PROSITE" id="PS50181">
    <property type="entry name" value="FBOX"/>
    <property type="match status" value="1"/>
</dbReference>
<dbReference type="EMBL" id="JBANAX010000497">
    <property type="protein sequence ID" value="KAL1206628.1"/>
    <property type="molecule type" value="Genomic_DNA"/>
</dbReference>
<dbReference type="InterPro" id="IPR032675">
    <property type="entry name" value="LRR_dom_sf"/>
</dbReference>
<gene>
    <name evidence="2" type="ORF">V5N11_027192</name>
</gene>
<comment type="caution">
    <text evidence="2">The sequence shown here is derived from an EMBL/GenBank/DDBJ whole genome shotgun (WGS) entry which is preliminary data.</text>
</comment>